<evidence type="ECO:0000313" key="7">
    <source>
        <dbReference type="Proteomes" id="UP000070299"/>
    </source>
</evidence>
<gene>
    <name evidence="6" type="primary">gabD</name>
    <name evidence="6" type="ORF">AX660_20365</name>
</gene>
<evidence type="ECO:0000259" key="5">
    <source>
        <dbReference type="Pfam" id="PF00171"/>
    </source>
</evidence>
<name>A0A148KNH5_9ALTE</name>
<proteinExistence type="inferred from homology"/>
<evidence type="ECO:0000256" key="3">
    <source>
        <dbReference type="PROSITE-ProRule" id="PRU10007"/>
    </source>
</evidence>
<dbReference type="InterPro" id="IPR015590">
    <property type="entry name" value="Aldehyde_DH_dom"/>
</dbReference>
<dbReference type="InterPro" id="IPR016163">
    <property type="entry name" value="Ald_DH_C"/>
</dbReference>
<dbReference type="InterPro" id="IPR016160">
    <property type="entry name" value="Ald_DH_CS_CYS"/>
</dbReference>
<dbReference type="CDD" id="cd07103">
    <property type="entry name" value="ALDH_F5_SSADH_GabD"/>
    <property type="match status" value="1"/>
</dbReference>
<dbReference type="FunFam" id="3.40.605.10:FF:000005">
    <property type="entry name" value="Succinate-semialdehyde dehydrogenase I"/>
    <property type="match status" value="1"/>
</dbReference>
<dbReference type="AlphaFoldDB" id="A0A148KNH5"/>
<dbReference type="NCBIfam" id="TIGR01780">
    <property type="entry name" value="SSADH"/>
    <property type="match status" value="1"/>
</dbReference>
<dbReference type="InterPro" id="IPR016161">
    <property type="entry name" value="Ald_DH/histidinol_DH"/>
</dbReference>
<evidence type="ECO:0000256" key="1">
    <source>
        <dbReference type="ARBA" id="ARBA00009986"/>
    </source>
</evidence>
<dbReference type="Gene3D" id="3.40.605.10">
    <property type="entry name" value="Aldehyde Dehydrogenase, Chain A, domain 1"/>
    <property type="match status" value="1"/>
</dbReference>
<feature type="domain" description="Aldehyde dehydrogenase" evidence="5">
    <location>
        <begin position="26"/>
        <end position="477"/>
    </location>
</feature>
<keyword evidence="2 4" id="KW-0560">Oxidoreductase</keyword>
<comment type="similarity">
    <text evidence="1 4">Belongs to the aldehyde dehydrogenase family.</text>
</comment>
<dbReference type="Proteomes" id="UP000070299">
    <property type="component" value="Unassembled WGS sequence"/>
</dbReference>
<reference evidence="7" key="1">
    <citation type="submission" date="2016-02" db="EMBL/GenBank/DDBJ databases">
        <authorList>
            <person name="Schultz-Johansen M."/>
            <person name="Glaring M.A."/>
            <person name="Bech P.K."/>
            <person name="Stougaard P."/>
        </authorList>
    </citation>
    <scope>NUCLEOTIDE SEQUENCE [LARGE SCALE GENOMIC DNA]</scope>
    <source>
        <strain evidence="7">S66</strain>
    </source>
</reference>
<dbReference type="OrthoDB" id="9812625at2"/>
<dbReference type="InterPro" id="IPR029510">
    <property type="entry name" value="Ald_DH_CS_GLU"/>
</dbReference>
<evidence type="ECO:0000256" key="2">
    <source>
        <dbReference type="ARBA" id="ARBA00023002"/>
    </source>
</evidence>
<evidence type="ECO:0000256" key="4">
    <source>
        <dbReference type="RuleBase" id="RU003345"/>
    </source>
</evidence>
<dbReference type="PANTHER" id="PTHR43353">
    <property type="entry name" value="SUCCINATE-SEMIALDEHYDE DEHYDROGENASE, MITOCHONDRIAL"/>
    <property type="match status" value="1"/>
</dbReference>
<dbReference type="PROSITE" id="PS00687">
    <property type="entry name" value="ALDEHYDE_DEHYDR_GLU"/>
    <property type="match status" value="1"/>
</dbReference>
<dbReference type="FunFam" id="3.40.309.10:FF:000004">
    <property type="entry name" value="Succinate-semialdehyde dehydrogenase I"/>
    <property type="match status" value="1"/>
</dbReference>
<dbReference type="GO" id="GO:0009450">
    <property type="term" value="P:gamma-aminobutyric acid catabolic process"/>
    <property type="evidence" value="ECO:0007669"/>
    <property type="project" value="InterPro"/>
</dbReference>
<dbReference type="SUPFAM" id="SSF53720">
    <property type="entry name" value="ALDH-like"/>
    <property type="match status" value="1"/>
</dbReference>
<dbReference type="InterPro" id="IPR016162">
    <property type="entry name" value="Ald_DH_N"/>
</dbReference>
<comment type="caution">
    <text evidence="6">The sequence shown here is derived from an EMBL/GenBank/DDBJ whole genome shotgun (WGS) entry which is preliminary data.</text>
</comment>
<dbReference type="PANTHER" id="PTHR43353:SF5">
    <property type="entry name" value="SUCCINATE-SEMIALDEHYDE DEHYDROGENASE, MITOCHONDRIAL"/>
    <property type="match status" value="1"/>
</dbReference>
<organism evidence="6 7">
    <name type="scientific">Paraglaciecola hydrolytica</name>
    <dbReference type="NCBI Taxonomy" id="1799789"/>
    <lineage>
        <taxon>Bacteria</taxon>
        <taxon>Pseudomonadati</taxon>
        <taxon>Pseudomonadota</taxon>
        <taxon>Gammaproteobacteria</taxon>
        <taxon>Alteromonadales</taxon>
        <taxon>Alteromonadaceae</taxon>
        <taxon>Paraglaciecola</taxon>
    </lineage>
</organism>
<dbReference type="Pfam" id="PF00171">
    <property type="entry name" value="Aldedh"/>
    <property type="match status" value="1"/>
</dbReference>
<dbReference type="InterPro" id="IPR050740">
    <property type="entry name" value="Aldehyde_DH_Superfamily"/>
</dbReference>
<dbReference type="InterPro" id="IPR010102">
    <property type="entry name" value="Succ_semiAld_DH"/>
</dbReference>
<dbReference type="EMBL" id="LSNE01000009">
    <property type="protein sequence ID" value="KXI27873.1"/>
    <property type="molecule type" value="Genomic_DNA"/>
</dbReference>
<dbReference type="Gene3D" id="3.40.309.10">
    <property type="entry name" value="Aldehyde Dehydrogenase, Chain A, domain 2"/>
    <property type="match status" value="1"/>
</dbReference>
<sequence>MLNLSDVSLLKTSSYINGSWQQGVADLAIVNPATNQTIAQVLNAGVEQTEQAVLAAKQALKDWSGLAANERAKLMRRWFELMMENQHDLALILTTEQGKPLAEAKGEIAYGASFIEWFAEEGKRVYGDVIPAPSSDKRIIVIKQPVGVVAAITPWNFPNAMIARKAAAALAAGCTFVVRPATQTPLSALAMAELAERAGIPAGVFNVVVGDDARAMGKVLTQHPDVAKFTFTGSTAVGKSLIAQCATTVKKVSMELGGNAPFIVFDDADVDAAVTGAIASKYRNAGQTCVCTNRIFVQEGIYEAFCAKFITAVKALKVADGITDGSQIGPMITPEALNDVHKLVSDSVKQGAQVVLGGKAHSAGQNFYEPTILTNVSNSMPIAKNEIFGPVSPIIRFNNEDEVIAQANDTEVGLAAYFYSRDIGRIFRVAEALEYGMIGINEGLISNAAAPFGGVKQSGNGREGSRYGLDDYLEIKYLCLGGMGK</sequence>
<protein>
    <submittedName>
        <fullName evidence="6">NAD-dependent succinate-semialdehyde dehydrogenase</fullName>
    </submittedName>
</protein>
<dbReference type="PROSITE" id="PS00070">
    <property type="entry name" value="ALDEHYDE_DEHYDR_CYS"/>
    <property type="match status" value="1"/>
</dbReference>
<feature type="active site" evidence="3">
    <location>
        <position position="255"/>
    </location>
</feature>
<dbReference type="RefSeq" id="WP_068379578.1">
    <property type="nucleotide sequence ID" value="NZ_LSNE01000009.1"/>
</dbReference>
<evidence type="ECO:0000313" key="6">
    <source>
        <dbReference type="EMBL" id="KXI27873.1"/>
    </source>
</evidence>
<accession>A0A148KNH5</accession>
<dbReference type="GO" id="GO:0004777">
    <property type="term" value="F:succinate-semialdehyde dehydrogenase (NAD+) activity"/>
    <property type="evidence" value="ECO:0007669"/>
    <property type="project" value="TreeGrafter"/>
</dbReference>
<keyword evidence="7" id="KW-1185">Reference proteome</keyword>
<dbReference type="STRING" id="1799789.AX660_20365"/>